<dbReference type="Proteomes" id="UP000029585">
    <property type="component" value="Unassembled WGS sequence"/>
</dbReference>
<dbReference type="Gene3D" id="3.40.50.10690">
    <property type="entry name" value="putative lor/sdh protein like domains"/>
    <property type="match status" value="1"/>
</dbReference>
<protein>
    <recommendedName>
        <fullName evidence="1">Arginine dihydrolase ArgZ/ArgE-like C-terminal second subdomain domain-containing protein</fullName>
    </recommendedName>
</protein>
<dbReference type="EMBL" id="ADLO01000134">
    <property type="protein sequence ID" value="KGF51985.1"/>
    <property type="molecule type" value="Genomic_DNA"/>
</dbReference>
<dbReference type="Pfam" id="PF21570">
    <property type="entry name" value="ArgZ-like_C_2nd"/>
    <property type="match status" value="1"/>
</dbReference>
<keyword evidence="3" id="KW-1185">Reference proteome</keyword>
<name>A0A096AYS9_FLAPL</name>
<organism evidence="2 3">
    <name type="scientific">Flavonifractor plautii 1_3_50AFAA</name>
    <dbReference type="NCBI Taxonomy" id="742738"/>
    <lineage>
        <taxon>Bacteria</taxon>
        <taxon>Bacillati</taxon>
        <taxon>Bacillota</taxon>
        <taxon>Clostridia</taxon>
        <taxon>Eubacteriales</taxon>
        <taxon>Oscillospiraceae</taxon>
        <taxon>Flavonifractor</taxon>
    </lineage>
</organism>
<dbReference type="HOGENOM" id="CLU_056125_0_0_9"/>
<feature type="domain" description="Arginine dihydrolase ArgZ/ArgE-like C-terminal second subdomain" evidence="1">
    <location>
        <begin position="138"/>
        <end position="352"/>
    </location>
</feature>
<sequence>MSFTLPQYHAPDFQETRFQSAPEARFEPAPKDGVAPEGYHATTIYPEYFKVGGRWLLAEESRMDCVAALRDGKIAAVEFRNLKAGEPVAVGRTEDASEGIYVYPFGFAEEKGEAETFAFRQGRSRETAYSMDYDSIYELLRHEKEHGRILWVMGPACAFDHDARAAFAALVRGGYVHGLLAGNALATHDLEASYLGTALGQDIYTQKSMPNGHYNHIDTLNAIRLCGSTAAFVEAGKAKDGIIYECVRNHIPYVLVGSVRDDGPLPEVYGNVYEGQDAMRTLVREATTVICMASTLHTVATGNMTPSYRVVDGVVRPVYFYSVDVSEFAVNKLRDRGSLSVRTIVTNVQDFVVNVCKGVL</sequence>
<evidence type="ECO:0000259" key="1">
    <source>
        <dbReference type="Pfam" id="PF21570"/>
    </source>
</evidence>
<dbReference type="AlphaFoldDB" id="A0A096AYS9"/>
<dbReference type="PATRIC" id="fig|742738.3.peg.4272"/>
<dbReference type="InterPro" id="IPR048963">
    <property type="entry name" value="ArgZ/ArgE-like_C_2nd"/>
</dbReference>
<reference evidence="2 3" key="1">
    <citation type="submission" date="2011-08" db="EMBL/GenBank/DDBJ databases">
        <title>The Genome Sequence of Clostridium orbiscindens 1_3_50AFAA.</title>
        <authorList>
            <consortium name="The Broad Institute Genome Sequencing Platform"/>
            <person name="Earl A."/>
            <person name="Ward D."/>
            <person name="Feldgarden M."/>
            <person name="Gevers D."/>
            <person name="Daigneault M."/>
            <person name="Strauss J."/>
            <person name="Allen-Vercoe E."/>
            <person name="Young S.K."/>
            <person name="Zeng Q."/>
            <person name="Gargeya S."/>
            <person name="Fitzgerald M."/>
            <person name="Haas B."/>
            <person name="Abouelleil A."/>
            <person name="Alvarado L."/>
            <person name="Arachchi H.M."/>
            <person name="Berlin A."/>
            <person name="Brown A."/>
            <person name="Chapman S.B."/>
            <person name="Chen Z."/>
            <person name="Dunbar C."/>
            <person name="Freedman E."/>
            <person name="Gearin G."/>
            <person name="Gellesch M."/>
            <person name="Goldberg J."/>
            <person name="Griggs A."/>
            <person name="Gujja S."/>
            <person name="Heiman D."/>
            <person name="Howarth C."/>
            <person name="Larson L."/>
            <person name="Lui A."/>
            <person name="MacDonald P.J.P."/>
            <person name="Montmayeur A."/>
            <person name="Murphy C."/>
            <person name="Neiman D."/>
            <person name="Pearson M."/>
            <person name="Priest M."/>
            <person name="Roberts A."/>
            <person name="Saif S."/>
            <person name="Shea T."/>
            <person name="Shenoy N."/>
            <person name="Sisk P."/>
            <person name="Stolte C."/>
            <person name="Sykes S."/>
            <person name="Wortman J."/>
            <person name="Nusbaum C."/>
            <person name="Birren B."/>
        </authorList>
    </citation>
    <scope>NUCLEOTIDE SEQUENCE [LARGE SCALE GENOMIC DNA]</scope>
    <source>
        <strain evidence="2 3">1_3_50AFAA</strain>
    </source>
</reference>
<comment type="caution">
    <text evidence="2">The sequence shown here is derived from an EMBL/GenBank/DDBJ whole genome shotgun (WGS) entry which is preliminary data.</text>
</comment>
<proteinExistence type="predicted"/>
<evidence type="ECO:0000313" key="3">
    <source>
        <dbReference type="Proteomes" id="UP000029585"/>
    </source>
</evidence>
<dbReference type="Gene3D" id="2.40.420.10">
    <property type="entry name" value="conserved putative lor/sdh protein from methanococcus maripaludis s2 domain"/>
    <property type="match status" value="1"/>
</dbReference>
<dbReference type="eggNOG" id="COG1915">
    <property type="taxonomic scope" value="Bacteria"/>
</dbReference>
<evidence type="ECO:0000313" key="2">
    <source>
        <dbReference type="EMBL" id="KGF51985.1"/>
    </source>
</evidence>
<gene>
    <name evidence="2" type="ORF">HMPREF9460_04160</name>
</gene>
<accession>A0A096AYS9</accession>
<dbReference type="RefSeq" id="WP_044943816.1">
    <property type="nucleotide sequence ID" value="NZ_KN174171.1"/>
</dbReference>